<organism evidence="1 2">
    <name type="scientific">Sphingomonas chungangi</name>
    <dbReference type="NCBI Taxonomy" id="2683589"/>
    <lineage>
        <taxon>Bacteria</taxon>
        <taxon>Pseudomonadati</taxon>
        <taxon>Pseudomonadota</taxon>
        <taxon>Alphaproteobacteria</taxon>
        <taxon>Sphingomonadales</taxon>
        <taxon>Sphingomonadaceae</taxon>
        <taxon>Sphingomonas</taxon>
    </lineage>
</organism>
<protein>
    <submittedName>
        <fullName evidence="1">Uncharacterized protein</fullName>
    </submittedName>
</protein>
<dbReference type="Proteomes" id="UP000570166">
    <property type="component" value="Unassembled WGS sequence"/>
</dbReference>
<gene>
    <name evidence="1" type="ORF">HZF05_15685</name>
</gene>
<dbReference type="AlphaFoldDB" id="A0A838LDF4"/>
<reference evidence="1 2" key="1">
    <citation type="submission" date="2020-07" db="EMBL/GenBank/DDBJ databases">
        <authorList>
            <person name="Sun Q."/>
        </authorList>
    </citation>
    <scope>NUCLEOTIDE SEQUENCE [LARGE SCALE GENOMIC DNA]</scope>
    <source>
        <strain evidence="1 2">CGMCC 1.13654</strain>
    </source>
</reference>
<evidence type="ECO:0000313" key="2">
    <source>
        <dbReference type="Proteomes" id="UP000570166"/>
    </source>
</evidence>
<accession>A0A838LDF4</accession>
<comment type="caution">
    <text evidence="1">The sequence shown here is derived from an EMBL/GenBank/DDBJ whole genome shotgun (WGS) entry which is preliminary data.</text>
</comment>
<proteinExistence type="predicted"/>
<evidence type="ECO:0000313" key="1">
    <source>
        <dbReference type="EMBL" id="MBA2935528.1"/>
    </source>
</evidence>
<dbReference type="EMBL" id="JACEIB010000025">
    <property type="protein sequence ID" value="MBA2935528.1"/>
    <property type="molecule type" value="Genomic_DNA"/>
</dbReference>
<sequence>MLPGIDLRLQNVLKALREVVLPAIPADQRLARDQAMLAIGHIAIVADQWREAARYEAGSLRGLVSLAKKLMADEIIGIEVETRQRLADVIARASTIDLSDLALVEALIMELGALVDAVILSCGRPGPLSPALLDAVLSYGEGQSHRERVWFAGTKLDPDVAELEAISDMLAAD</sequence>
<keyword evidence="2" id="KW-1185">Reference proteome</keyword>
<name>A0A838LDF4_9SPHN</name>